<evidence type="ECO:0000256" key="1">
    <source>
        <dbReference type="SAM" id="MobiDB-lite"/>
    </source>
</evidence>
<reference evidence="2" key="1">
    <citation type="submission" date="2023-04" db="EMBL/GenBank/DDBJ databases">
        <authorList>
            <person name="Vijverberg K."/>
            <person name="Xiong W."/>
            <person name="Schranz E."/>
        </authorList>
    </citation>
    <scope>NUCLEOTIDE SEQUENCE</scope>
</reference>
<keyword evidence="3" id="KW-1185">Reference proteome</keyword>
<dbReference type="Pfam" id="PF04827">
    <property type="entry name" value="Plant_tran"/>
    <property type="match status" value="2"/>
</dbReference>
<dbReference type="Proteomes" id="UP001177003">
    <property type="component" value="Chromosome 9"/>
</dbReference>
<dbReference type="PANTHER" id="PTHR47150">
    <property type="entry name" value="OS12G0169200 PROTEIN"/>
    <property type="match status" value="1"/>
</dbReference>
<feature type="region of interest" description="Disordered" evidence="1">
    <location>
        <begin position="185"/>
        <end position="229"/>
    </location>
</feature>
<name>A0AA36A0E3_LACSI</name>
<organism evidence="2 3">
    <name type="scientific">Lactuca saligna</name>
    <name type="common">Willowleaf lettuce</name>
    <dbReference type="NCBI Taxonomy" id="75948"/>
    <lineage>
        <taxon>Eukaryota</taxon>
        <taxon>Viridiplantae</taxon>
        <taxon>Streptophyta</taxon>
        <taxon>Embryophyta</taxon>
        <taxon>Tracheophyta</taxon>
        <taxon>Spermatophyta</taxon>
        <taxon>Magnoliopsida</taxon>
        <taxon>eudicotyledons</taxon>
        <taxon>Gunneridae</taxon>
        <taxon>Pentapetalae</taxon>
        <taxon>asterids</taxon>
        <taxon>campanulids</taxon>
        <taxon>Asterales</taxon>
        <taxon>Asteraceae</taxon>
        <taxon>Cichorioideae</taxon>
        <taxon>Cichorieae</taxon>
        <taxon>Lactucinae</taxon>
        <taxon>Lactuca</taxon>
    </lineage>
</organism>
<dbReference type="PANTHER" id="PTHR47150:SF4">
    <property type="entry name" value="HARBINGER TRANSPOSASE-DERIVED PROTEIN-RELATED"/>
    <property type="match status" value="1"/>
</dbReference>
<accession>A0AA36A0E3</accession>
<gene>
    <name evidence="2" type="ORF">LSALG_LOCUS40773</name>
</gene>
<proteinExistence type="predicted"/>
<protein>
    <recommendedName>
        <fullName evidence="4">Nuclease HARBI1</fullName>
    </recommendedName>
</protein>
<dbReference type="AlphaFoldDB" id="A0AA36A0E3"/>
<sequence length="229" mass="26515">MRGDHKELTIILEAIASHDLWIWHAFFGPTGANNDINVLDQSPVFNDIYLGKSHDVPFQANGVAYKRGYYLTDARKDVERAFGVLKRRWQVLTVGARSYEVKRLQHVMYACIILHNMILEDEGREICRYNENEVLPNVEGVAIGTQEYRVNRREVHNRDLHQALRADLVEHIYRAHIHPPQELSYDDYVFDESDEDSDMFVESEDSDDESDVGENDADDQGEDEDDDSE</sequence>
<dbReference type="InterPro" id="IPR006912">
    <property type="entry name" value="Harbinger_derived_prot"/>
</dbReference>
<evidence type="ECO:0000313" key="2">
    <source>
        <dbReference type="EMBL" id="CAI9302279.1"/>
    </source>
</evidence>
<dbReference type="EMBL" id="OX465085">
    <property type="protein sequence ID" value="CAI9302279.1"/>
    <property type="molecule type" value="Genomic_DNA"/>
</dbReference>
<evidence type="ECO:0008006" key="4">
    <source>
        <dbReference type="Google" id="ProtNLM"/>
    </source>
</evidence>
<evidence type="ECO:0000313" key="3">
    <source>
        <dbReference type="Proteomes" id="UP001177003"/>
    </source>
</evidence>